<dbReference type="RefSeq" id="WP_092353824.1">
    <property type="nucleotide sequence ID" value="NZ_FOIN01000014.1"/>
</dbReference>
<name>A0A1I0ET25_9FIRM</name>
<sequence length="205" mass="23518">MKRRKPVIYDLNECCFHEVEDNYYQCLFTENPLGLITVKDMTIEECKFVKIDFSLIKLINTHIVDCIFENCDLSNLEFNKISIHRCQFINCKMTGVNFINCSLHDLLFKGVQGRYLNISLGNIRNVDFVDTVLDESSFMEVDVKNLIFNQVSFIGGEIFKTGLKGMDFKTTNIEGIRIDNYSLKGVHVDMYQAIALASLLGIIVD</sequence>
<dbReference type="EMBL" id="FOIN01000014">
    <property type="protein sequence ID" value="SET48538.1"/>
    <property type="molecule type" value="Genomic_DNA"/>
</dbReference>
<dbReference type="GeneID" id="78288379"/>
<dbReference type="Pfam" id="PF13599">
    <property type="entry name" value="Pentapeptide_4"/>
    <property type="match status" value="1"/>
</dbReference>
<proteinExistence type="predicted"/>
<dbReference type="PANTHER" id="PTHR42999:SF1">
    <property type="entry name" value="PENTAPEPTIDE REPEAT-CONTAINING PROTEIN"/>
    <property type="match status" value="1"/>
</dbReference>
<dbReference type="Proteomes" id="UP000198558">
    <property type="component" value="Unassembled WGS sequence"/>
</dbReference>
<accession>A0A1I0ET25</accession>
<dbReference type="InterPro" id="IPR052949">
    <property type="entry name" value="PA_immunity-related"/>
</dbReference>
<dbReference type="InterPro" id="IPR001646">
    <property type="entry name" value="5peptide_repeat"/>
</dbReference>
<dbReference type="Gene3D" id="2.160.20.80">
    <property type="entry name" value="E3 ubiquitin-protein ligase SopA"/>
    <property type="match status" value="1"/>
</dbReference>
<gene>
    <name evidence="1" type="ORF">SAMN04489758_11415</name>
</gene>
<dbReference type="PANTHER" id="PTHR42999">
    <property type="entry name" value="ANTIBIOTIC RESISTANCE PROTEIN MCBG"/>
    <property type="match status" value="1"/>
</dbReference>
<keyword evidence="2" id="KW-1185">Reference proteome</keyword>
<dbReference type="OrthoDB" id="67652at2"/>
<protein>
    <submittedName>
        <fullName evidence="1">Uncharacterized protein YjbI, contains pentapeptide repeats</fullName>
    </submittedName>
</protein>
<dbReference type="AlphaFoldDB" id="A0A1I0ET25"/>
<dbReference type="SUPFAM" id="SSF141571">
    <property type="entry name" value="Pentapeptide repeat-like"/>
    <property type="match status" value="1"/>
</dbReference>
<organism evidence="1 2">
    <name type="scientific">Thomasclavelia cocleata</name>
    <dbReference type="NCBI Taxonomy" id="69824"/>
    <lineage>
        <taxon>Bacteria</taxon>
        <taxon>Bacillati</taxon>
        <taxon>Bacillota</taxon>
        <taxon>Erysipelotrichia</taxon>
        <taxon>Erysipelotrichales</taxon>
        <taxon>Coprobacillaceae</taxon>
        <taxon>Thomasclavelia</taxon>
    </lineage>
</organism>
<reference evidence="2" key="1">
    <citation type="submission" date="2016-10" db="EMBL/GenBank/DDBJ databases">
        <authorList>
            <person name="Varghese N."/>
            <person name="Submissions S."/>
        </authorList>
    </citation>
    <scope>NUCLEOTIDE SEQUENCE [LARGE SCALE GENOMIC DNA]</scope>
    <source>
        <strain evidence="2">DSM 1551</strain>
    </source>
</reference>
<evidence type="ECO:0000313" key="1">
    <source>
        <dbReference type="EMBL" id="SET48538.1"/>
    </source>
</evidence>
<evidence type="ECO:0000313" key="2">
    <source>
        <dbReference type="Proteomes" id="UP000198558"/>
    </source>
</evidence>